<feature type="compositionally biased region" description="Polar residues" evidence="1">
    <location>
        <begin position="1"/>
        <end position="10"/>
    </location>
</feature>
<sequence length="124" mass="13685">MNKNLQSPTALTEFAPLSPEPDDSPGISQLLTKLFKRSSNNAPAETKQPQPTEAAARTELPDVIETRWQDNPEFNKEPHSDSSSLSGGDQYRLEVTEGRSLPNVLKRISNLLALKSSVSFSLFM</sequence>
<evidence type="ECO:0000256" key="1">
    <source>
        <dbReference type="SAM" id="MobiDB-lite"/>
    </source>
</evidence>
<gene>
    <name evidence="2" type="ORF">g.12865</name>
    <name evidence="3" type="ORF">g.12867</name>
</gene>
<feature type="compositionally biased region" description="Polar residues" evidence="1">
    <location>
        <begin position="26"/>
        <end position="51"/>
    </location>
</feature>
<dbReference type="AlphaFoldDB" id="A0A1B6GL53"/>
<feature type="region of interest" description="Disordered" evidence="1">
    <location>
        <begin position="1"/>
        <end position="91"/>
    </location>
</feature>
<protein>
    <submittedName>
        <fullName evidence="3">Uncharacterized protein</fullName>
    </submittedName>
</protein>
<evidence type="ECO:0000313" key="3">
    <source>
        <dbReference type="EMBL" id="JAS63167.1"/>
    </source>
</evidence>
<organism evidence="3">
    <name type="scientific">Cuerna arida</name>
    <dbReference type="NCBI Taxonomy" id="1464854"/>
    <lineage>
        <taxon>Eukaryota</taxon>
        <taxon>Metazoa</taxon>
        <taxon>Ecdysozoa</taxon>
        <taxon>Arthropoda</taxon>
        <taxon>Hexapoda</taxon>
        <taxon>Insecta</taxon>
        <taxon>Pterygota</taxon>
        <taxon>Neoptera</taxon>
        <taxon>Paraneoptera</taxon>
        <taxon>Hemiptera</taxon>
        <taxon>Auchenorrhyncha</taxon>
        <taxon>Membracoidea</taxon>
        <taxon>Cicadellidae</taxon>
        <taxon>Cicadellinae</taxon>
        <taxon>Proconiini</taxon>
        <taxon>Cuerna</taxon>
    </lineage>
</organism>
<evidence type="ECO:0000313" key="2">
    <source>
        <dbReference type="EMBL" id="JAS51737.1"/>
    </source>
</evidence>
<dbReference type="EMBL" id="GECZ01006602">
    <property type="protein sequence ID" value="JAS63167.1"/>
    <property type="molecule type" value="Transcribed_RNA"/>
</dbReference>
<reference evidence="3" key="1">
    <citation type="submission" date="2015-11" db="EMBL/GenBank/DDBJ databases">
        <title>De novo transcriptome assembly of four potential Pierce s Disease insect vectors from Arizona vineyards.</title>
        <authorList>
            <person name="Tassone E.E."/>
        </authorList>
    </citation>
    <scope>NUCLEOTIDE SEQUENCE</scope>
</reference>
<feature type="compositionally biased region" description="Basic and acidic residues" evidence="1">
    <location>
        <begin position="64"/>
        <end position="80"/>
    </location>
</feature>
<accession>A0A1B6GL53</accession>
<name>A0A1B6GL53_9HEMI</name>
<proteinExistence type="predicted"/>
<dbReference type="EMBL" id="GECZ01018032">
    <property type="protein sequence ID" value="JAS51737.1"/>
    <property type="molecule type" value="Transcribed_RNA"/>
</dbReference>